<reference evidence="2" key="2">
    <citation type="submission" date="2023-06" db="EMBL/GenBank/DDBJ databases">
        <authorList>
            <consortium name="Lawrence Berkeley National Laboratory"/>
            <person name="Haridas S."/>
            <person name="Hensen N."/>
            <person name="Bonometti L."/>
            <person name="Westerberg I."/>
            <person name="Brannstrom I.O."/>
            <person name="Guillou S."/>
            <person name="Cros-Aarteil S."/>
            <person name="Calhoun S."/>
            <person name="Kuo A."/>
            <person name="Mondo S."/>
            <person name="Pangilinan J."/>
            <person name="Riley R."/>
            <person name="LaButti K."/>
            <person name="Andreopoulos B."/>
            <person name="Lipzen A."/>
            <person name="Chen C."/>
            <person name="Yanf M."/>
            <person name="Daum C."/>
            <person name="Ng V."/>
            <person name="Clum A."/>
            <person name="Steindorff A."/>
            <person name="Ohm R."/>
            <person name="Martin F."/>
            <person name="Silar P."/>
            <person name="Natvig D."/>
            <person name="Lalanne C."/>
            <person name="Gautier V."/>
            <person name="Ament-velasquez S.L."/>
            <person name="Kruys A."/>
            <person name="Hutchinson M.I."/>
            <person name="Powell A.J."/>
            <person name="Barry K."/>
            <person name="Miller A.N."/>
            <person name="Grigoriev I.V."/>
            <person name="Debuchy R."/>
            <person name="Gladieux P."/>
            <person name="Thoren M.H."/>
            <person name="Johannesson H."/>
        </authorList>
    </citation>
    <scope>NUCLEOTIDE SEQUENCE</scope>
    <source>
        <strain evidence="2">CBS 232.78</strain>
    </source>
</reference>
<dbReference type="InterPro" id="IPR055100">
    <property type="entry name" value="GNAT_LYC1-like"/>
</dbReference>
<name>A0AAE0N6J3_9PEZI</name>
<dbReference type="PANTHER" id="PTHR34815">
    <property type="entry name" value="LYSINE ACETYLTRANSFERASE"/>
    <property type="match status" value="1"/>
</dbReference>
<dbReference type="SUPFAM" id="SSF55729">
    <property type="entry name" value="Acyl-CoA N-acyltransferases (Nat)"/>
    <property type="match status" value="1"/>
</dbReference>
<dbReference type="PANTHER" id="PTHR34815:SF4">
    <property type="entry name" value="N-ACETYLTRANSFERASE DOMAIN-CONTAINING PROTEIN"/>
    <property type="match status" value="1"/>
</dbReference>
<proteinExistence type="predicted"/>
<accession>A0AAE0N6J3</accession>
<evidence type="ECO:0000259" key="1">
    <source>
        <dbReference type="Pfam" id="PF22998"/>
    </source>
</evidence>
<sequence>MDEVMGELMGLTTSDIYVFAEATLEQQQLTWELTGISWARSSAPPMSLDVVHARHVYVAREQHLSQQELSKDGRTRCWVLYLKGYPRQIIASCETTRKTILIAKDGISREGQGYAIASVSTNPIYREQGLAAFLLRHVQEQMDKDSDCSVLYSDIGKSYYSSLGWRVFPSHQATLTLLSSPTTPPGDSEEGITKPAFRHSQPARIRYLRVTELPDLCKKDELDLRKRFEAFPAGDGSTHVAFSPSFPQIMWQLERAEFMAKSFVDKKQTETLLPNKGAITNDGKSWIYWDHDWREKKLKILRMSIRVEEDGGDHSPTVAWKQQRHRIDDIKVLLEAALAEASAWGLPKVLIWNPDAEVTLGCKAAGNAHPYGMKIVFDERKDASIPSLRWAGGADGRDTSWEDNFYYAWC</sequence>
<keyword evidence="3" id="KW-1185">Reference proteome</keyword>
<feature type="domain" description="LYC1 C-terminal" evidence="1">
    <location>
        <begin position="199"/>
        <end position="410"/>
    </location>
</feature>
<evidence type="ECO:0000313" key="3">
    <source>
        <dbReference type="Proteomes" id="UP001285441"/>
    </source>
</evidence>
<reference evidence="2" key="1">
    <citation type="journal article" date="2023" name="Mol. Phylogenet. Evol.">
        <title>Genome-scale phylogeny and comparative genomics of the fungal order Sordariales.</title>
        <authorList>
            <person name="Hensen N."/>
            <person name="Bonometti L."/>
            <person name="Westerberg I."/>
            <person name="Brannstrom I.O."/>
            <person name="Guillou S."/>
            <person name="Cros-Aarteil S."/>
            <person name="Calhoun S."/>
            <person name="Haridas S."/>
            <person name="Kuo A."/>
            <person name="Mondo S."/>
            <person name="Pangilinan J."/>
            <person name="Riley R."/>
            <person name="LaButti K."/>
            <person name="Andreopoulos B."/>
            <person name="Lipzen A."/>
            <person name="Chen C."/>
            <person name="Yan M."/>
            <person name="Daum C."/>
            <person name="Ng V."/>
            <person name="Clum A."/>
            <person name="Steindorff A."/>
            <person name="Ohm R.A."/>
            <person name="Martin F."/>
            <person name="Silar P."/>
            <person name="Natvig D.O."/>
            <person name="Lalanne C."/>
            <person name="Gautier V."/>
            <person name="Ament-Velasquez S.L."/>
            <person name="Kruys A."/>
            <person name="Hutchinson M.I."/>
            <person name="Powell A.J."/>
            <person name="Barry K."/>
            <person name="Miller A.N."/>
            <person name="Grigoriev I.V."/>
            <person name="Debuchy R."/>
            <person name="Gladieux P."/>
            <person name="Hiltunen Thoren M."/>
            <person name="Johannesson H."/>
        </authorList>
    </citation>
    <scope>NUCLEOTIDE SEQUENCE</scope>
    <source>
        <strain evidence="2">CBS 232.78</strain>
    </source>
</reference>
<dbReference type="Proteomes" id="UP001285441">
    <property type="component" value="Unassembled WGS sequence"/>
</dbReference>
<gene>
    <name evidence="2" type="ORF">B0H63DRAFT_286114</name>
</gene>
<comment type="caution">
    <text evidence="2">The sequence shown here is derived from an EMBL/GenBank/DDBJ whole genome shotgun (WGS) entry which is preliminary data.</text>
</comment>
<dbReference type="EMBL" id="JAULSW010000008">
    <property type="protein sequence ID" value="KAK3372013.1"/>
    <property type="molecule type" value="Genomic_DNA"/>
</dbReference>
<dbReference type="InterPro" id="IPR016181">
    <property type="entry name" value="Acyl_CoA_acyltransferase"/>
</dbReference>
<dbReference type="AlphaFoldDB" id="A0AAE0N6J3"/>
<dbReference type="InterPro" id="IPR053013">
    <property type="entry name" value="LAT"/>
</dbReference>
<protein>
    <recommendedName>
        <fullName evidence="1">LYC1 C-terminal domain-containing protein</fullName>
    </recommendedName>
</protein>
<organism evidence="2 3">
    <name type="scientific">Podospora didyma</name>
    <dbReference type="NCBI Taxonomy" id="330526"/>
    <lineage>
        <taxon>Eukaryota</taxon>
        <taxon>Fungi</taxon>
        <taxon>Dikarya</taxon>
        <taxon>Ascomycota</taxon>
        <taxon>Pezizomycotina</taxon>
        <taxon>Sordariomycetes</taxon>
        <taxon>Sordariomycetidae</taxon>
        <taxon>Sordariales</taxon>
        <taxon>Podosporaceae</taxon>
        <taxon>Podospora</taxon>
    </lineage>
</organism>
<dbReference type="Pfam" id="PF22998">
    <property type="entry name" value="GNAT_LYC1-like"/>
    <property type="match status" value="1"/>
</dbReference>
<dbReference type="Gene3D" id="3.40.630.30">
    <property type="match status" value="1"/>
</dbReference>
<evidence type="ECO:0000313" key="2">
    <source>
        <dbReference type="EMBL" id="KAK3372013.1"/>
    </source>
</evidence>